<feature type="transmembrane region" description="Helical" evidence="13">
    <location>
        <begin position="45"/>
        <end position="68"/>
    </location>
</feature>
<evidence type="ECO:0000256" key="7">
    <source>
        <dbReference type="ARBA" id="ARBA00022982"/>
    </source>
</evidence>
<feature type="transmembrane region" description="Helical" evidence="13">
    <location>
        <begin position="6"/>
        <end position="24"/>
    </location>
</feature>
<protein>
    <submittedName>
        <fullName evidence="15">Respiratory nitrate reductase subunit gamma</fullName>
    </submittedName>
</protein>
<dbReference type="InterPro" id="IPR036197">
    <property type="entry name" value="NarG-like_sf"/>
</dbReference>
<feature type="transmembrane region" description="Helical" evidence="13">
    <location>
        <begin position="189"/>
        <end position="216"/>
    </location>
</feature>
<dbReference type="PANTHER" id="PTHR30598">
    <property type="entry name" value="NITRATE REDUCTASE PRIVATE CHAPERONE, REDOX ENZYME MATURATION PROTEIN REMP FAMILY"/>
    <property type="match status" value="1"/>
</dbReference>
<evidence type="ECO:0000313" key="15">
    <source>
        <dbReference type="EMBL" id="REB70283.1"/>
    </source>
</evidence>
<keyword evidence="8 13" id="KW-1133">Transmembrane helix</keyword>
<evidence type="ECO:0000256" key="5">
    <source>
        <dbReference type="ARBA" id="ARBA00022692"/>
    </source>
</evidence>
<dbReference type="InterPro" id="IPR023234">
    <property type="entry name" value="NarG-like_domain"/>
</dbReference>
<evidence type="ECO:0000256" key="4">
    <source>
        <dbReference type="ARBA" id="ARBA00022617"/>
    </source>
</evidence>
<proteinExistence type="predicted"/>
<feature type="transmembrane region" description="Helical" evidence="13">
    <location>
        <begin position="129"/>
        <end position="150"/>
    </location>
</feature>
<keyword evidence="11" id="KW-0534">Nitrate assimilation</keyword>
<gene>
    <name evidence="15" type="primary">narI</name>
    <name evidence="15" type="ORF">CP880_00190</name>
</gene>
<dbReference type="EMBL" id="PCZS01000001">
    <property type="protein sequence ID" value="REB70283.1"/>
    <property type="molecule type" value="Genomic_DNA"/>
</dbReference>
<keyword evidence="10" id="KW-0408">Iron</keyword>
<dbReference type="SUPFAM" id="SSF103501">
    <property type="entry name" value="Respiratory nitrate reductase 1 gamma chain"/>
    <property type="match status" value="1"/>
</dbReference>
<keyword evidence="4" id="KW-0349">Heme</keyword>
<dbReference type="InterPro" id="IPR003816">
    <property type="entry name" value="Nitrate_red_gam"/>
</dbReference>
<dbReference type="Pfam" id="PF02665">
    <property type="entry name" value="Nitrate_red_gam"/>
    <property type="match status" value="1"/>
</dbReference>
<name>A0ABX9IA15_9ACTN</name>
<keyword evidence="2" id="KW-0813">Transport</keyword>
<evidence type="ECO:0000256" key="13">
    <source>
        <dbReference type="SAM" id="Phobius"/>
    </source>
</evidence>
<evidence type="ECO:0000256" key="9">
    <source>
        <dbReference type="ARBA" id="ARBA00023002"/>
    </source>
</evidence>
<feature type="transmembrane region" description="Helical" evidence="13">
    <location>
        <begin position="88"/>
        <end position="109"/>
    </location>
</feature>
<dbReference type="Gene3D" id="1.20.950.20">
    <property type="entry name" value="Transmembrane di-heme cytochromes, Chain C"/>
    <property type="match status" value="1"/>
</dbReference>
<evidence type="ECO:0000256" key="11">
    <source>
        <dbReference type="ARBA" id="ARBA00023063"/>
    </source>
</evidence>
<organism evidence="15 16">
    <name type="scientific">Cutibacterium namnetense</name>
    <dbReference type="NCBI Taxonomy" id="1574624"/>
    <lineage>
        <taxon>Bacteria</taxon>
        <taxon>Bacillati</taxon>
        <taxon>Actinomycetota</taxon>
        <taxon>Actinomycetes</taxon>
        <taxon>Propionibacteriales</taxon>
        <taxon>Propionibacteriaceae</taxon>
        <taxon>Cutibacterium</taxon>
    </lineage>
</organism>
<comment type="subcellular location">
    <subcellularLocation>
        <location evidence="1">Cell membrane</location>
        <topology evidence="1">Multi-pass membrane protein</topology>
    </subcellularLocation>
</comment>
<keyword evidence="3" id="KW-1003">Cell membrane</keyword>
<comment type="caution">
    <text evidence="15">The sequence shown here is derived from an EMBL/GenBank/DDBJ whole genome shotgun (WGS) entry which is preliminary data.</text>
</comment>
<evidence type="ECO:0000256" key="2">
    <source>
        <dbReference type="ARBA" id="ARBA00022448"/>
    </source>
</evidence>
<evidence type="ECO:0000256" key="6">
    <source>
        <dbReference type="ARBA" id="ARBA00022723"/>
    </source>
</evidence>
<keyword evidence="9" id="KW-0560">Oxidoreductase</keyword>
<keyword evidence="5 13" id="KW-0812">Transmembrane</keyword>
<evidence type="ECO:0000313" key="16">
    <source>
        <dbReference type="Proteomes" id="UP000256324"/>
    </source>
</evidence>
<dbReference type="PANTHER" id="PTHR30598:SF3">
    <property type="entry name" value="RESPIRATORY NITRATE REDUCTASE 1 GAMMA CHAIN"/>
    <property type="match status" value="1"/>
</dbReference>
<reference evidence="15 16" key="1">
    <citation type="submission" date="2017-09" db="EMBL/GenBank/DDBJ databases">
        <authorList>
            <person name="Bumgarner R.E."/>
        </authorList>
    </citation>
    <scope>NUCLEOTIDE SEQUENCE [LARGE SCALE GENOMIC DNA]</scope>
    <source>
        <strain evidence="15 16">T34998</strain>
    </source>
</reference>
<evidence type="ECO:0000256" key="1">
    <source>
        <dbReference type="ARBA" id="ARBA00004651"/>
    </source>
</evidence>
<keyword evidence="7" id="KW-0249">Electron transport</keyword>
<dbReference type="InterPro" id="IPR051936">
    <property type="entry name" value="Heme-iron_electron_transfer"/>
</dbReference>
<keyword evidence="6" id="KW-0479">Metal-binding</keyword>
<dbReference type="Proteomes" id="UP000256324">
    <property type="component" value="Unassembled WGS sequence"/>
</dbReference>
<evidence type="ECO:0000256" key="10">
    <source>
        <dbReference type="ARBA" id="ARBA00023004"/>
    </source>
</evidence>
<accession>A0ABX9IA15</accession>
<keyword evidence="16" id="KW-1185">Reference proteome</keyword>
<sequence>MMKYVLWAASPYVCFVVLVGGLIWRRRYDQFGWTSRSSSLYESKVLKIASPVFHYALLAVLLGHVVGLAVPISFTDSIGISNHTYHEFAVLIGGPIGGIMIIALGGLIIRRRRNRSVFRATTANDKVMFVVLGAVVLMGLAATCTGGHYLNGSEHNYRETVSVWFRSLFTLQPNVRAMADAAWQFQVHVVMAMILIAAIPFTRLVHAFAAPLHYLFRPYVVYRSRDMIDAHTRTAAGRGWDAVGTQDNVRSR</sequence>
<evidence type="ECO:0000256" key="12">
    <source>
        <dbReference type="ARBA" id="ARBA00023136"/>
    </source>
</evidence>
<evidence type="ECO:0000256" key="8">
    <source>
        <dbReference type="ARBA" id="ARBA00022989"/>
    </source>
</evidence>
<evidence type="ECO:0000256" key="3">
    <source>
        <dbReference type="ARBA" id="ARBA00022475"/>
    </source>
</evidence>
<keyword evidence="12 13" id="KW-0472">Membrane</keyword>
<dbReference type="NCBIfam" id="TIGR00351">
    <property type="entry name" value="narI"/>
    <property type="match status" value="1"/>
</dbReference>
<feature type="domain" description="NarG-like" evidence="14">
    <location>
        <begin position="5"/>
        <end position="225"/>
    </location>
</feature>
<evidence type="ECO:0000259" key="14">
    <source>
        <dbReference type="Pfam" id="PF02665"/>
    </source>
</evidence>